<evidence type="ECO:0000259" key="1">
    <source>
        <dbReference type="Pfam" id="PF07919"/>
    </source>
</evidence>
<dbReference type="OrthoDB" id="6278596at2759"/>
<dbReference type="STRING" id="1328760.A0A165JIZ6"/>
<evidence type="ECO:0000313" key="4">
    <source>
        <dbReference type="Proteomes" id="UP000076632"/>
    </source>
</evidence>
<dbReference type="Proteomes" id="UP000076632">
    <property type="component" value="Unassembled WGS sequence"/>
</dbReference>
<keyword evidence="4" id="KW-1185">Reference proteome</keyword>
<dbReference type="PANTHER" id="PTHR14374">
    <property type="entry name" value="FOIE GRAS"/>
    <property type="match status" value="1"/>
</dbReference>
<dbReference type="Pfam" id="PF07919">
    <property type="entry name" value="Gryzun"/>
    <property type="match status" value="1"/>
</dbReference>
<dbReference type="InParanoid" id="A0A165JIZ6"/>
<reference evidence="3 4" key="1">
    <citation type="journal article" date="2016" name="Fungal Biol.">
        <title>The genome of Xylona heveae provides a window into fungal endophytism.</title>
        <authorList>
            <person name="Gazis R."/>
            <person name="Kuo A."/>
            <person name="Riley R."/>
            <person name="LaButti K."/>
            <person name="Lipzen A."/>
            <person name="Lin J."/>
            <person name="Amirebrahimi M."/>
            <person name="Hesse C.N."/>
            <person name="Spatafora J.W."/>
            <person name="Henrissat B."/>
            <person name="Hainaut M."/>
            <person name="Grigoriev I.V."/>
            <person name="Hibbett D.S."/>
        </authorList>
    </citation>
    <scope>NUCLEOTIDE SEQUENCE [LARGE SCALE GENOMIC DNA]</scope>
    <source>
        <strain evidence="3 4">TC161</strain>
    </source>
</reference>
<feature type="domain" description="Trafficking protein particle complex subunit 11" evidence="2">
    <location>
        <begin position="350"/>
        <end position="630"/>
    </location>
</feature>
<evidence type="ECO:0000259" key="2">
    <source>
        <dbReference type="Pfam" id="PF11817"/>
    </source>
</evidence>
<organism evidence="3 4">
    <name type="scientific">Xylona heveae (strain CBS 132557 / TC161)</name>
    <dbReference type="NCBI Taxonomy" id="1328760"/>
    <lineage>
        <taxon>Eukaryota</taxon>
        <taxon>Fungi</taxon>
        <taxon>Dikarya</taxon>
        <taxon>Ascomycota</taxon>
        <taxon>Pezizomycotina</taxon>
        <taxon>Xylonomycetes</taxon>
        <taxon>Xylonales</taxon>
        <taxon>Xylonaceae</taxon>
        <taxon>Xylona</taxon>
    </lineage>
</organism>
<protein>
    <submittedName>
        <fullName evidence="3">Uncharacterized protein</fullName>
    </submittedName>
</protein>
<dbReference type="InterPro" id="IPR012880">
    <property type="entry name" value="Gryzun"/>
</dbReference>
<feature type="domain" description="Gryzun putative trafficking through Golgi" evidence="1">
    <location>
        <begin position="660"/>
        <end position="1250"/>
    </location>
</feature>
<gene>
    <name evidence="3" type="ORF">L228DRAFT_242755</name>
</gene>
<accession>A0A165JIZ6</accession>
<evidence type="ECO:0000313" key="3">
    <source>
        <dbReference type="EMBL" id="KZF26302.1"/>
    </source>
</evidence>
<dbReference type="PANTHER" id="PTHR14374:SF0">
    <property type="entry name" value="TRAFFICKING PROTEIN PARTICLE COMPLEX SUBUNIT 11"/>
    <property type="match status" value="1"/>
</dbReference>
<dbReference type="GeneID" id="28896664"/>
<dbReference type="EMBL" id="KV407454">
    <property type="protein sequence ID" value="KZF26302.1"/>
    <property type="molecule type" value="Genomic_DNA"/>
</dbReference>
<dbReference type="OMA" id="CVEYYRD"/>
<dbReference type="RefSeq" id="XP_018191857.1">
    <property type="nucleotide sequence ID" value="XM_018331527.1"/>
</dbReference>
<proteinExistence type="predicted"/>
<sequence length="1259" mass="138994">MDAYPGDYVAHNVPFVILSGLGSRISSSEDLPETLFQDGGIKIQSKLPPVTGPGAEQLLASFLDADRHNSHLSAATSLEKPYFAFKVIGRDIILPARKAKPPAGLTTSSSVSTTAAFSGRSSSLPILHSPISPLSFGSPTYPDGILTSLWATKHQRLLPAAFVSFYSLLRDPDQPIGGDDSLEREICETKQAFESSGQRTKFIVVLLGDDLPHDGGLEERFTHIRRAAGLDSKSFFYIAALDTLLSEDKGLVANILSTLHTTCMDYYRDLSKHARRKKNRAVIPPPTLPPTSGTSQILSAQGWGARYDFKLGIFAEFRRDLDAAGRNYESAYEGLLSPDVFEAIASWSPRFNEARMLADVIAIRILRCLLWTRQTTSAARSWGNHRARLRELVDRKGKGSSNYGWEAWEATWARVMAELVQGANLSIFEVPSSSLSFRDKPDAVLEIFSGPEKGISWSDVLPFEHLHHSGYWMKLSAARLGLRKLLAEKIPKEDRLPPQSPMSKASRTTFTYDDYLCNEPHVEATLSGCGGVDHSALILDALGQCLPEFSKRHQVRAAEEIQFSMARELLLQENYEPAHQILKPLYSRMSWRQEGWWEMVLEVGLMLQKCAKRVGDSESIIIPEFELCHRVFDLTSVAADFRPNVSLCLKGMPPEPRPVISIGSRDIVSFMSTAFAFACAEGHVGEPLCSQLTIHSSANPKTPSIVLSEIIVNFLGGIKAFRIRHRAEEGRDQCQMNTSANAIDVVLSPQDHGKIYTQRASSSVQAPLCFYGHADLTLGPGETKVLEMKSFLREAGTVSASSIILCLCEENFQVNHVFSLEERYGPMLWWTKGLAGLTSKAIMRSNPGVVKILPRPPKMELRVDGLHGEFYTDESIVVGISVLNEEEEDAEVALEVRLLGRSGVVPGFSWLASQTPEIESESKPALSSLELPLHRIGRLSASASAIEKIEIAPFCDPGEYVFEIKVVYRLVSNLETPISKILPTSFTVSRPFEANYDFMPRIHPGPWPNYFAGDGGLMGSVESSVHQSNGLVQRWHLAAKVASFAKQALFIEGSDLADIGTGGQASVCSISTLGPAIASTSVKPGGFLVCEFVADVAERSLEDRRSQFLDFELKIYWKRSQCDGEENCTALAVPRMQIPFGEPRVIVTARPTFAPTPLIHVEYTIENPSMHFLTFTATMEASEEFAFSGPKTSTVQLVPISRSTIKYRIFPFINRGWIRPRLHVVDRYFNKLLKMSGNEGVRSDKGGLLVATGIGDSMH</sequence>
<name>A0A165JIZ6_XYLHT</name>
<dbReference type="Pfam" id="PF11817">
    <property type="entry name" value="Foie-gras_1"/>
    <property type="match status" value="1"/>
</dbReference>
<dbReference type="AlphaFoldDB" id="A0A165JIZ6"/>
<dbReference type="InterPro" id="IPR021773">
    <property type="entry name" value="TPC11"/>
</dbReference>